<evidence type="ECO:0000259" key="2">
    <source>
        <dbReference type="Pfam" id="PF18990"/>
    </source>
</evidence>
<dbReference type="RefSeq" id="WP_127017482.1">
    <property type="nucleotide sequence ID" value="NZ_CP016379.1"/>
</dbReference>
<proteinExistence type="predicted"/>
<sequence>MKRAYLLLGLLLLTMIFSGTVNASADIKGMGNAPGAAAIGDNAIEWNPAALNVEKGIFKLDLALLDTTLWTNSFSIIDILNYGGLVEGSDANWDEEEIEEILNLIPKTGFSINMDHTTRPKLIIGPVGFSTGINVHARGRLDKDLFELFLKGNTPYVDLKGTNEPEKILDLTDTELDFLATADIGLAFGIPLHKFKFIKDKISKYFDTLYFGTGYHYVTGFHANITLTDETKFYLGYDDEGIPTIRFEDNKTFKEKLDELEEGALYPLIEAIYPTDFSHIGTGSALDFGLFAQRDKLSFGVSLMNLGSITIKDGEIMQYGLIKDSGTEEGFRFSEEPVITKLTEPRKVMLPSKFNLGVSYKFRRWLLLGAQFSSTKAGENLRYNEIGAGLEFNPLRILPLRLGIIRSFAKNSTTYTGGLGIHLGPLKTDLAATFDYKSISMGVNTSIEF</sequence>
<reference evidence="3 4" key="1">
    <citation type="submission" date="2016-07" db="EMBL/GenBank/DDBJ databases">
        <title>Genome and transcriptome analysis of iron-reducing fermentative bacteria Anoxybacter fermentans.</title>
        <authorList>
            <person name="Zeng X."/>
            <person name="Shao Z."/>
        </authorList>
    </citation>
    <scope>NUCLEOTIDE SEQUENCE [LARGE SCALE GENOMIC DNA]</scope>
    <source>
        <strain evidence="3 4">DY22613</strain>
    </source>
</reference>
<keyword evidence="1" id="KW-0732">Signal</keyword>
<organism evidence="3 4">
    <name type="scientific">Anoxybacter fermentans</name>
    <dbReference type="NCBI Taxonomy" id="1323375"/>
    <lineage>
        <taxon>Bacteria</taxon>
        <taxon>Bacillati</taxon>
        <taxon>Bacillota</taxon>
        <taxon>Clostridia</taxon>
        <taxon>Halanaerobiales</taxon>
        <taxon>Anoxybacter</taxon>
    </lineage>
</organism>
<feature type="chain" id="PRO_5038656123" description="DUF5723 domain-containing protein" evidence="1">
    <location>
        <begin position="24"/>
        <end position="449"/>
    </location>
</feature>
<feature type="domain" description="DUF5723" evidence="2">
    <location>
        <begin position="48"/>
        <end position="426"/>
    </location>
</feature>
<dbReference type="AlphaFoldDB" id="A0A3Q9HS75"/>
<keyword evidence="4" id="KW-1185">Reference proteome</keyword>
<gene>
    <name evidence="3" type="ORF">BBF96_12420</name>
</gene>
<dbReference type="EMBL" id="CP016379">
    <property type="protein sequence ID" value="AZR74132.1"/>
    <property type="molecule type" value="Genomic_DNA"/>
</dbReference>
<protein>
    <recommendedName>
        <fullName evidence="2">DUF5723 domain-containing protein</fullName>
    </recommendedName>
</protein>
<evidence type="ECO:0000313" key="3">
    <source>
        <dbReference type="EMBL" id="AZR74132.1"/>
    </source>
</evidence>
<feature type="signal peptide" evidence="1">
    <location>
        <begin position="1"/>
        <end position="23"/>
    </location>
</feature>
<evidence type="ECO:0000313" key="4">
    <source>
        <dbReference type="Proteomes" id="UP000267250"/>
    </source>
</evidence>
<dbReference type="InterPro" id="IPR043781">
    <property type="entry name" value="DUF5723"/>
</dbReference>
<name>A0A3Q9HS75_9FIRM</name>
<dbReference type="Gene3D" id="2.40.160.60">
    <property type="entry name" value="Outer membrane protein transport protein (OMPP1/FadL/TodX)"/>
    <property type="match status" value="1"/>
</dbReference>
<accession>A0A3Q9HS75</accession>
<dbReference type="Proteomes" id="UP000267250">
    <property type="component" value="Chromosome"/>
</dbReference>
<evidence type="ECO:0000256" key="1">
    <source>
        <dbReference type="SAM" id="SignalP"/>
    </source>
</evidence>
<dbReference type="KEGG" id="aft:BBF96_12420"/>
<dbReference type="Pfam" id="PF18990">
    <property type="entry name" value="DUF5723"/>
    <property type="match status" value="1"/>
</dbReference>